<evidence type="ECO:0000313" key="3">
    <source>
        <dbReference type="EMBL" id="TQW00217.1"/>
    </source>
</evidence>
<proteinExistence type="predicted"/>
<dbReference type="EMBL" id="SPUK01000001">
    <property type="protein sequence ID" value="TQW00217.1"/>
    <property type="molecule type" value="Genomic_DNA"/>
</dbReference>
<reference evidence="3 4" key="1">
    <citation type="journal article" date="2019" name="Appl. Microbiol. Biotechnol.">
        <title>Genome sequence of Isaria javanica and comparative genome analysis insights into family S53 peptidase evolution in fungal entomopathogens.</title>
        <authorList>
            <person name="Lin R."/>
            <person name="Zhang X."/>
            <person name="Xin B."/>
            <person name="Zou M."/>
            <person name="Gao Y."/>
            <person name="Qin F."/>
            <person name="Hu Q."/>
            <person name="Xie B."/>
            <person name="Cheng X."/>
        </authorList>
    </citation>
    <scope>NUCLEOTIDE SEQUENCE [LARGE SCALE GENOMIC DNA]</scope>
    <source>
        <strain evidence="3 4">IJ1G</strain>
    </source>
</reference>
<feature type="region of interest" description="Disordered" evidence="1">
    <location>
        <begin position="113"/>
        <end position="260"/>
    </location>
</feature>
<protein>
    <submittedName>
        <fullName evidence="3">Uncharacterized protein</fullName>
    </submittedName>
</protein>
<feature type="compositionally biased region" description="Basic and acidic residues" evidence="1">
    <location>
        <begin position="140"/>
        <end position="173"/>
    </location>
</feature>
<dbReference type="OrthoDB" id="4775599at2759"/>
<accession>A0A545VER6</accession>
<organism evidence="3 4">
    <name type="scientific">Cordyceps javanica</name>
    <dbReference type="NCBI Taxonomy" id="43265"/>
    <lineage>
        <taxon>Eukaryota</taxon>
        <taxon>Fungi</taxon>
        <taxon>Dikarya</taxon>
        <taxon>Ascomycota</taxon>
        <taxon>Pezizomycotina</taxon>
        <taxon>Sordariomycetes</taxon>
        <taxon>Hypocreomycetidae</taxon>
        <taxon>Hypocreales</taxon>
        <taxon>Cordycipitaceae</taxon>
        <taxon>Cordyceps</taxon>
    </lineage>
</organism>
<name>A0A545VER6_9HYPO</name>
<feature type="compositionally biased region" description="Gly residues" evidence="1">
    <location>
        <begin position="64"/>
        <end position="73"/>
    </location>
</feature>
<comment type="caution">
    <text evidence="3">The sequence shown here is derived from an EMBL/GenBank/DDBJ whole genome shotgun (WGS) entry which is preliminary data.</text>
</comment>
<feature type="compositionally biased region" description="Low complexity" evidence="1">
    <location>
        <begin position="10"/>
        <end position="25"/>
    </location>
</feature>
<dbReference type="AlphaFoldDB" id="A0A545VER6"/>
<sequence>MSTTEPPPSTTATVSATPTPTSSPSDNKLQPITYVVIPLVTLASVFLVGLFAYFRRRRSLRLENGGGYNGDGGESQMQERRRSNAEAADRWPPASLGFNWWFMRSSEGLNELGEAPPPYDVKRRKAMTEGSASATDEDAGQERDAHVQDEENEGDESRHGGDTRRESASHGIEETMVSSNGENRGSIEEVRRIAQQQLRRSDDTPQTRNQAERLQNNTPHIRGAGREEEVETRGPNEHAHTASEPPSELGPPVQGSATAAPALYRSSSETELPLLLSDGTHRRQSPDEIHALIAARLRRNQRRRERQAARAASASANPTGEEDQYRDDVCTTEFFRAPSPESNRRRIERLNRRLRRLGYVTSDTTEHYGFQLRDMEDGASPPDYERDPAVTVPPPAQLPPPLAADAPPPYPMPVRRPPRREPRHGSGPPMVRQSLHEHFPHHNYLFMPPLEHDYLVTSFSATLDMPRHLHSRF</sequence>
<feature type="region of interest" description="Disordered" evidence="1">
    <location>
        <begin position="1"/>
        <end position="28"/>
    </location>
</feature>
<feature type="transmembrane region" description="Helical" evidence="2">
    <location>
        <begin position="32"/>
        <end position="54"/>
    </location>
</feature>
<evidence type="ECO:0000313" key="4">
    <source>
        <dbReference type="Proteomes" id="UP000315783"/>
    </source>
</evidence>
<keyword evidence="2" id="KW-0812">Transmembrane</keyword>
<feature type="region of interest" description="Disordered" evidence="1">
    <location>
        <begin position="368"/>
        <end position="431"/>
    </location>
</feature>
<feature type="compositionally biased region" description="Pro residues" evidence="1">
    <location>
        <begin position="391"/>
        <end position="415"/>
    </location>
</feature>
<keyword evidence="2" id="KW-1133">Transmembrane helix</keyword>
<evidence type="ECO:0000256" key="2">
    <source>
        <dbReference type="SAM" id="Phobius"/>
    </source>
</evidence>
<feature type="compositionally biased region" description="Polar residues" evidence="1">
    <location>
        <begin position="206"/>
        <end position="219"/>
    </location>
</feature>
<gene>
    <name evidence="3" type="ORF">IF1G_00148</name>
</gene>
<feature type="compositionally biased region" description="Basic and acidic residues" evidence="1">
    <location>
        <begin position="77"/>
        <end position="89"/>
    </location>
</feature>
<evidence type="ECO:0000256" key="1">
    <source>
        <dbReference type="SAM" id="MobiDB-lite"/>
    </source>
</evidence>
<keyword evidence="4" id="KW-1185">Reference proteome</keyword>
<keyword evidence="2" id="KW-0472">Membrane</keyword>
<dbReference type="Proteomes" id="UP000315783">
    <property type="component" value="Unassembled WGS sequence"/>
</dbReference>
<feature type="region of interest" description="Disordered" evidence="1">
    <location>
        <begin position="62"/>
        <end position="89"/>
    </location>
</feature>
<feature type="region of interest" description="Disordered" evidence="1">
    <location>
        <begin position="300"/>
        <end position="327"/>
    </location>
</feature>
<feature type="compositionally biased region" description="Basic and acidic residues" evidence="1">
    <location>
        <begin position="224"/>
        <end position="241"/>
    </location>
</feature>